<keyword evidence="3" id="KW-0998">Cell outer membrane</keyword>
<proteinExistence type="predicted"/>
<dbReference type="AlphaFoldDB" id="A0A3M3BAH3"/>
<feature type="non-terminal residue" evidence="4">
    <location>
        <position position="1"/>
    </location>
</feature>
<dbReference type="Proteomes" id="UP000282378">
    <property type="component" value="Unassembled WGS sequence"/>
</dbReference>
<evidence type="ECO:0000256" key="1">
    <source>
        <dbReference type="ARBA" id="ARBA00004442"/>
    </source>
</evidence>
<dbReference type="SUPFAM" id="SSF56935">
    <property type="entry name" value="Porins"/>
    <property type="match status" value="1"/>
</dbReference>
<evidence type="ECO:0000313" key="5">
    <source>
        <dbReference type="Proteomes" id="UP000282378"/>
    </source>
</evidence>
<reference evidence="4 5" key="1">
    <citation type="submission" date="2018-08" db="EMBL/GenBank/DDBJ databases">
        <title>Recombination of ecologically and evolutionarily significant loci maintains genetic cohesion in the Pseudomonas syringae species complex.</title>
        <authorList>
            <person name="Dillon M."/>
            <person name="Thakur S."/>
            <person name="Almeida R.N.D."/>
            <person name="Weir B.S."/>
            <person name="Guttman D.S."/>
        </authorList>
    </citation>
    <scope>NUCLEOTIDE SEQUENCE [LARGE SCALE GENOMIC DNA]</scope>
    <source>
        <strain evidence="4 5">88_10</strain>
    </source>
</reference>
<dbReference type="InterPro" id="IPR036942">
    <property type="entry name" value="Beta-barrel_TonB_sf"/>
</dbReference>
<comment type="caution">
    <text evidence="4">The sequence shown here is derived from an EMBL/GenBank/DDBJ whole genome shotgun (WGS) entry which is preliminary data.</text>
</comment>
<keyword evidence="4" id="KW-0675">Receptor</keyword>
<sequence length="117" mass="13344">DWNVSDDLLVQFDASHKKTQIRGLTSYWYFNDQSLRPSAASLDNDKLYSQKWSFSDYESDKAGVRAKWRLNDTFTLRAAFAAQQYTSENTYTGPTVSSAGVHSQPLYAFAPIETEEK</sequence>
<keyword evidence="2" id="KW-0472">Membrane</keyword>
<gene>
    <name evidence="4" type="ORF">APX70_02587</name>
</gene>
<dbReference type="Gene3D" id="2.40.170.20">
    <property type="entry name" value="TonB-dependent receptor, beta-barrel domain"/>
    <property type="match status" value="1"/>
</dbReference>
<feature type="non-terminal residue" evidence="4">
    <location>
        <position position="117"/>
    </location>
</feature>
<accession>A0A3M3BAH3</accession>
<protein>
    <submittedName>
        <fullName evidence="4">TonB-dependent siderophore receptor</fullName>
    </submittedName>
</protein>
<evidence type="ECO:0000256" key="2">
    <source>
        <dbReference type="ARBA" id="ARBA00023136"/>
    </source>
</evidence>
<evidence type="ECO:0000313" key="4">
    <source>
        <dbReference type="EMBL" id="RMM09609.1"/>
    </source>
</evidence>
<dbReference type="GO" id="GO:0009279">
    <property type="term" value="C:cell outer membrane"/>
    <property type="evidence" value="ECO:0007669"/>
    <property type="project" value="UniProtKB-SubCell"/>
</dbReference>
<comment type="subcellular location">
    <subcellularLocation>
        <location evidence="1">Cell outer membrane</location>
    </subcellularLocation>
</comment>
<organism evidence="4 5">
    <name type="scientific">Pseudomonas syringae pv. maculicola</name>
    <dbReference type="NCBI Taxonomy" id="59511"/>
    <lineage>
        <taxon>Bacteria</taxon>
        <taxon>Pseudomonadati</taxon>
        <taxon>Pseudomonadota</taxon>
        <taxon>Gammaproteobacteria</taxon>
        <taxon>Pseudomonadales</taxon>
        <taxon>Pseudomonadaceae</taxon>
        <taxon>Pseudomonas</taxon>
    </lineage>
</organism>
<evidence type="ECO:0000256" key="3">
    <source>
        <dbReference type="ARBA" id="ARBA00023237"/>
    </source>
</evidence>
<name>A0A3M3BAH3_PSEYM</name>
<dbReference type="EMBL" id="RBNL01000083">
    <property type="protein sequence ID" value="RMM09609.1"/>
    <property type="molecule type" value="Genomic_DNA"/>
</dbReference>